<keyword evidence="3" id="KW-0732">Signal</keyword>
<evidence type="ECO:0000256" key="2">
    <source>
        <dbReference type="SAM" id="MobiDB-lite"/>
    </source>
</evidence>
<dbReference type="VEuPathDB" id="FungiDB:An15g03750"/>
<feature type="active site" evidence="1">
    <location>
        <position position="334"/>
    </location>
</feature>
<dbReference type="AlphaFoldDB" id="A0A100IG76"/>
<evidence type="ECO:0000313" key="5">
    <source>
        <dbReference type="EMBL" id="GAQ40697.1"/>
    </source>
</evidence>
<accession>A0A100IG76</accession>
<dbReference type="VEuPathDB" id="FungiDB:ATCC64974_29920"/>
<dbReference type="VEuPathDB" id="FungiDB:ASPNIDRAFT2_1173297"/>
<dbReference type="Pfam" id="PF11905">
    <property type="entry name" value="DUF3425"/>
    <property type="match status" value="1"/>
</dbReference>
<organism evidence="5 6">
    <name type="scientific">Aspergillus niger</name>
    <dbReference type="NCBI Taxonomy" id="5061"/>
    <lineage>
        <taxon>Eukaryota</taxon>
        <taxon>Fungi</taxon>
        <taxon>Dikarya</taxon>
        <taxon>Ascomycota</taxon>
        <taxon>Pezizomycotina</taxon>
        <taxon>Eurotiomycetes</taxon>
        <taxon>Eurotiomycetidae</taxon>
        <taxon>Eurotiales</taxon>
        <taxon>Aspergillaceae</taxon>
        <taxon>Aspergillus</taxon>
        <taxon>Aspergillus subgen. Circumdati</taxon>
    </lineage>
</organism>
<dbReference type="Pfam" id="PF13688">
    <property type="entry name" value="Reprolysin_5"/>
    <property type="match status" value="1"/>
</dbReference>
<dbReference type="PANTHER" id="PTHR38116">
    <property type="entry name" value="CHROMOSOME 7, WHOLE GENOME SHOTGUN SEQUENCE"/>
    <property type="match status" value="1"/>
</dbReference>
<reference evidence="6" key="1">
    <citation type="journal article" date="2016" name="Genome Announc.">
        <title>Draft genome sequence of Aspergillus niger strain An76.</title>
        <authorList>
            <person name="Gong W."/>
            <person name="Cheng Z."/>
            <person name="Zhang H."/>
            <person name="Liu L."/>
            <person name="Gao P."/>
            <person name="Wang L."/>
        </authorList>
    </citation>
    <scope>NUCLEOTIDE SEQUENCE [LARGE SCALE GENOMIC DNA]</scope>
    <source>
        <strain evidence="6">An76</strain>
    </source>
</reference>
<sequence>MRIFCDVLSVVCTFSLIQNVLGHSVRNPATEYAARLEQVVIHPQSRTTSVKGQLDITIGVPGHGGPVRLQLEPNRDILAPDTYIEYLNGTKPQPLSGDRDRVFRGDVLVNSSSNAWHPAGRARIYLIQDGTSPLFDGAFTLFDQQYHINLITQSNSSHPHMEISTSGDAISTLSQNTVFPRQSTQDNTCSRPRRVALIGLATDCSYRAAFSSTDELRRGLISMVNTASEVYERTWNISLAIRNITISDESCPDTPQRDTPWNVGCSSGNLDWRLQQFASWRRWHYDPNAYWTLMTNCPTGNVVGVSIVGGLCTTYSGANVVARTSNQWQVFAHESGHMFGATHDCDSQTCSTSDGDCCPLSSSSCDAGGQYIMNPSSTSYQTSFSPCTVGQVCSLLRSGRVENDCLVHSNDTGPTISGPSTPAGECGNGIVEDGEECDCVARNAIVAVAVAKVDAAKVLEHLWTPEDDWTGVSDRIHRRRLQNRLNQRAYRKKHKATTGDSSSSSTTQTQTLTPHPSITTHHPTSSPSPSPSNKAAAAAAAEEEDNHHCPLAPTNINIPDLRKTLTTLAIQSYLTNSPRLEHLLSLSRLNVHRAINDNIRLLGMTPAHLRPDDALSIFNTNTPSLIDISTLPESLRPTPLQRLIPHHPWLDFFPFPEMRDRLIVAAATGYLDEDELCRDLMAFWDTRNSGATLVVWGVPWDPCNWEVTEAFLRKWSARNIAHECKYAVPDEDRQAIAQAEIIAELRGEVNRLQRQYHEYQESSSVDEFYVNILEEGSGALEELENGEESLGEGDGEDELERVYRILRDGEWERIAHFCRNKSLRQISSR</sequence>
<feature type="binding site" evidence="1">
    <location>
        <position position="337"/>
    </location>
    <ligand>
        <name>Zn(2+)</name>
        <dbReference type="ChEBI" id="CHEBI:29105"/>
        <note>catalytic</note>
    </ligand>
</feature>
<dbReference type="SUPFAM" id="SSF55486">
    <property type="entry name" value="Metalloproteases ('zincins'), catalytic domain"/>
    <property type="match status" value="1"/>
</dbReference>
<dbReference type="VEuPathDB" id="FungiDB:M747DRAFT_289443"/>
<dbReference type="InterPro" id="IPR024079">
    <property type="entry name" value="MetalloPept_cat_dom_sf"/>
</dbReference>
<evidence type="ECO:0000256" key="3">
    <source>
        <dbReference type="SAM" id="SignalP"/>
    </source>
</evidence>
<dbReference type="GO" id="GO:0046872">
    <property type="term" value="F:metal ion binding"/>
    <property type="evidence" value="ECO:0007669"/>
    <property type="project" value="UniProtKB-KW"/>
</dbReference>
<dbReference type="InterPro" id="IPR034028">
    <property type="entry name" value="ZnMc_ADAM_fungal"/>
</dbReference>
<dbReference type="PANTHER" id="PTHR38116:SF1">
    <property type="entry name" value="BZIP DOMAIN-CONTAINING PROTEIN"/>
    <property type="match status" value="1"/>
</dbReference>
<feature type="chain" id="PRO_5007087399" description="Peptidase M12B domain-containing protein" evidence="3">
    <location>
        <begin position="23"/>
        <end position="829"/>
    </location>
</feature>
<proteinExistence type="predicted"/>
<dbReference type="PROSITE" id="PS50215">
    <property type="entry name" value="ADAM_MEPRO"/>
    <property type="match status" value="1"/>
</dbReference>
<dbReference type="GO" id="GO:0006508">
    <property type="term" value="P:proteolysis"/>
    <property type="evidence" value="ECO:0007669"/>
    <property type="project" value="InterPro"/>
</dbReference>
<evidence type="ECO:0000313" key="6">
    <source>
        <dbReference type="Proteomes" id="UP000068243"/>
    </source>
</evidence>
<dbReference type="VEuPathDB" id="FungiDB:ATCC64974_29910"/>
<dbReference type="CDD" id="cd04271">
    <property type="entry name" value="ZnMc_ADAM_fungal"/>
    <property type="match status" value="1"/>
</dbReference>
<feature type="signal peptide" evidence="3">
    <location>
        <begin position="1"/>
        <end position="22"/>
    </location>
</feature>
<dbReference type="EMBL" id="BCMY01000005">
    <property type="protein sequence ID" value="GAQ40697.1"/>
    <property type="molecule type" value="Genomic_DNA"/>
</dbReference>
<name>A0A100IG76_ASPNG</name>
<gene>
    <name evidence="5" type="ORF">ABL_03761</name>
</gene>
<protein>
    <recommendedName>
        <fullName evidence="4">Peptidase M12B domain-containing protein</fullName>
    </recommendedName>
</protein>
<comment type="caution">
    <text evidence="1">Lacks conserved residue(s) required for the propagation of feature annotation.</text>
</comment>
<feature type="compositionally biased region" description="Low complexity" evidence="2">
    <location>
        <begin position="498"/>
        <end position="540"/>
    </location>
</feature>
<feature type="binding site" evidence="1">
    <location>
        <position position="333"/>
    </location>
    <ligand>
        <name>Zn(2+)</name>
        <dbReference type="ChEBI" id="CHEBI:29105"/>
        <note>catalytic</note>
    </ligand>
</feature>
<feature type="domain" description="Peptidase M12B" evidence="4">
    <location>
        <begin position="193"/>
        <end position="400"/>
    </location>
</feature>
<dbReference type="InterPro" id="IPR021833">
    <property type="entry name" value="DUF3425"/>
</dbReference>
<dbReference type="GO" id="GO:0004222">
    <property type="term" value="F:metalloendopeptidase activity"/>
    <property type="evidence" value="ECO:0007669"/>
    <property type="project" value="InterPro"/>
</dbReference>
<evidence type="ECO:0000259" key="4">
    <source>
        <dbReference type="PROSITE" id="PS50215"/>
    </source>
</evidence>
<keyword evidence="1" id="KW-0862">Zinc</keyword>
<comment type="caution">
    <text evidence="5">The sequence shown here is derived from an EMBL/GenBank/DDBJ whole genome shotgun (WGS) entry which is preliminary data.</text>
</comment>
<evidence type="ECO:0000256" key="1">
    <source>
        <dbReference type="PROSITE-ProRule" id="PRU00276"/>
    </source>
</evidence>
<dbReference type="OrthoDB" id="5951731at2759"/>
<dbReference type="CDD" id="cd14688">
    <property type="entry name" value="bZIP_YAP"/>
    <property type="match status" value="1"/>
</dbReference>
<dbReference type="InterPro" id="IPR001590">
    <property type="entry name" value="Peptidase_M12B"/>
</dbReference>
<feature type="binding site" evidence="1">
    <location>
        <position position="343"/>
    </location>
    <ligand>
        <name>Zn(2+)</name>
        <dbReference type="ChEBI" id="CHEBI:29105"/>
        <note>catalytic</note>
    </ligand>
</feature>
<keyword evidence="1" id="KW-0479">Metal-binding</keyword>
<dbReference type="VEuPathDB" id="FungiDB:ASPNIDRAFT2_1151020"/>
<feature type="region of interest" description="Disordered" evidence="2">
    <location>
        <begin position="484"/>
        <end position="556"/>
    </location>
</feature>
<dbReference type="VEuPathDB" id="FungiDB:An15g03760"/>
<dbReference type="VEuPathDB" id="FungiDB:M747DRAFT_361298"/>
<dbReference type="Proteomes" id="UP000068243">
    <property type="component" value="Unassembled WGS sequence"/>
</dbReference>
<dbReference type="Gene3D" id="3.40.390.10">
    <property type="entry name" value="Collagenase (Catalytic Domain)"/>
    <property type="match status" value="1"/>
</dbReference>